<keyword evidence="1" id="KW-0812">Transmembrane</keyword>
<gene>
    <name evidence="2" type="ORF">MCAPa_5570</name>
</gene>
<keyword evidence="1" id="KW-1133">Transmembrane helix</keyword>
<dbReference type="EMBL" id="JFDO01000024">
    <property type="protein sequence ID" value="KEZ18450.1"/>
    <property type="molecule type" value="Genomic_DNA"/>
</dbReference>
<comment type="caution">
    <text evidence="2">The sequence shown here is derived from an EMBL/GenBank/DDBJ whole genome shotgun (WGS) entry which is preliminary data.</text>
</comment>
<keyword evidence="1" id="KW-0472">Membrane</keyword>
<proteinExistence type="predicted"/>
<accession>A0A084EKF8</accession>
<organism evidence="2 3">
    <name type="scientific">Mycoplasma capricolum subsp. capricolum 14232</name>
    <dbReference type="NCBI Taxonomy" id="1188238"/>
    <lineage>
        <taxon>Bacteria</taxon>
        <taxon>Bacillati</taxon>
        <taxon>Mycoplasmatota</taxon>
        <taxon>Mollicutes</taxon>
        <taxon>Mycoplasmataceae</taxon>
        <taxon>Mycoplasma</taxon>
    </lineage>
</organism>
<sequence>MNEYELITNKLNELIKLSRKKELSQEQLFDICIYLTNVIDDLLLKESLKSNLINQNQQFNYLLYLLKTLLAILFSRRAFFNFDIFDKLNPILLFYIKQSLEQNFYDDPNQKYLLENAELHSLTSMYLYMFNIFNQLNKIINSLNLAYNLKPNQQEYKEYVFVNDFTNLSYAFYKTRGTQNRSEQFFKLLDQSWLFNHLLKTKTNLDNLDYLVNLVFELECLFIIICRIFIQITLDFKTNKDINKLLEINSNNL</sequence>
<dbReference type="RefSeq" id="WP_036432084.1">
    <property type="nucleotide sequence ID" value="NZ_JFDO01000024.1"/>
</dbReference>
<evidence type="ECO:0008006" key="4">
    <source>
        <dbReference type="Google" id="ProtNLM"/>
    </source>
</evidence>
<evidence type="ECO:0000256" key="1">
    <source>
        <dbReference type="SAM" id="Phobius"/>
    </source>
</evidence>
<dbReference type="AlphaFoldDB" id="A0A084EKF8"/>
<name>A0A084EKF8_MYCCA</name>
<dbReference type="Proteomes" id="UP000028533">
    <property type="component" value="Unassembled WGS sequence"/>
</dbReference>
<feature type="transmembrane region" description="Helical" evidence="1">
    <location>
        <begin position="210"/>
        <end position="230"/>
    </location>
</feature>
<protein>
    <recommendedName>
        <fullName evidence="4">Transmembrane protein</fullName>
    </recommendedName>
</protein>
<reference evidence="2 3" key="1">
    <citation type="submission" date="2014-02" db="EMBL/GenBank/DDBJ databases">
        <title>Genome sequence of Mycoplasma capricolum subsp. capricolum strain 14232.</title>
        <authorList>
            <person name="Sirand-Pugnet P."/>
            <person name="Breton M."/>
            <person name="Dordet-Frisoni E."/>
            <person name="Baranowski E."/>
            <person name="Barre A."/>
            <person name="Couture C."/>
            <person name="Dupuy V."/>
            <person name="Gaurivaud P."/>
            <person name="Jacob D."/>
            <person name="Lemaitre C."/>
            <person name="Manso-Silvan L."/>
            <person name="Nikolski M."/>
            <person name="Nouvel L.-X."/>
            <person name="Poumarat F."/>
            <person name="Tardy F."/>
            <person name="Thebault P."/>
            <person name="Theil S."/>
            <person name="Citti C."/>
            <person name="Thiaucourt F."/>
            <person name="Blanchard A."/>
        </authorList>
    </citation>
    <scope>NUCLEOTIDE SEQUENCE [LARGE SCALE GENOMIC DNA]</scope>
    <source>
        <strain evidence="2 3">14232</strain>
    </source>
</reference>
<evidence type="ECO:0000313" key="2">
    <source>
        <dbReference type="EMBL" id="KEZ18450.1"/>
    </source>
</evidence>
<evidence type="ECO:0000313" key="3">
    <source>
        <dbReference type="Proteomes" id="UP000028533"/>
    </source>
</evidence>